<dbReference type="Proteomes" id="UP000525078">
    <property type="component" value="Unassembled WGS sequence"/>
</dbReference>
<dbReference type="AlphaFoldDB" id="A0A7J6ETS2"/>
<sequence length="72" mass="8563">MNLNRLGKKREDRESLDESYLFFRGYDNKSSLLIVKRLISRMYQQNHLIISANDSNQNPVFGYNKFLFENGD</sequence>
<keyword evidence="2" id="KW-0507">mRNA processing</keyword>
<gene>
    <name evidence="4" type="ORF">F8388_003158</name>
</gene>
<evidence type="ECO:0000256" key="1">
    <source>
        <dbReference type="ARBA" id="ARBA00006621"/>
    </source>
</evidence>
<protein>
    <recommendedName>
        <fullName evidence="3">Maturase MatK N-terminal domain-containing protein</fullName>
    </recommendedName>
</protein>
<name>A0A7J6ETS2_CANSA</name>
<dbReference type="EMBL" id="JAATIP010000188">
    <property type="protein sequence ID" value="KAF4361837.1"/>
    <property type="molecule type" value="Genomic_DNA"/>
</dbReference>
<evidence type="ECO:0000313" key="4">
    <source>
        <dbReference type="EMBL" id="KAF4361837.1"/>
    </source>
</evidence>
<comment type="similarity">
    <text evidence="1">Belongs to the intron maturase 2 family. MatK subfamily.</text>
</comment>
<organism evidence="4 5">
    <name type="scientific">Cannabis sativa</name>
    <name type="common">Hemp</name>
    <name type="synonym">Marijuana</name>
    <dbReference type="NCBI Taxonomy" id="3483"/>
    <lineage>
        <taxon>Eukaryota</taxon>
        <taxon>Viridiplantae</taxon>
        <taxon>Streptophyta</taxon>
        <taxon>Embryophyta</taxon>
        <taxon>Tracheophyta</taxon>
        <taxon>Spermatophyta</taxon>
        <taxon>Magnoliopsida</taxon>
        <taxon>eudicotyledons</taxon>
        <taxon>Gunneridae</taxon>
        <taxon>Pentapetalae</taxon>
        <taxon>rosids</taxon>
        <taxon>fabids</taxon>
        <taxon>Rosales</taxon>
        <taxon>Cannabaceae</taxon>
        <taxon>Cannabis</taxon>
    </lineage>
</organism>
<dbReference type="GO" id="GO:0009507">
    <property type="term" value="C:chloroplast"/>
    <property type="evidence" value="ECO:0007669"/>
    <property type="project" value="InterPro"/>
</dbReference>
<dbReference type="Pfam" id="PF01824">
    <property type="entry name" value="MatK_N"/>
    <property type="match status" value="1"/>
</dbReference>
<proteinExistence type="inferred from homology"/>
<evidence type="ECO:0000259" key="3">
    <source>
        <dbReference type="Pfam" id="PF01824"/>
    </source>
</evidence>
<evidence type="ECO:0000313" key="5">
    <source>
        <dbReference type="Proteomes" id="UP000525078"/>
    </source>
</evidence>
<dbReference type="InterPro" id="IPR002866">
    <property type="entry name" value="Maturase_MatK"/>
</dbReference>
<feature type="domain" description="Maturase MatK N-terminal" evidence="3">
    <location>
        <begin position="24"/>
        <end position="68"/>
    </location>
</feature>
<comment type="caution">
    <text evidence="4">The sequence shown here is derived from an EMBL/GenBank/DDBJ whole genome shotgun (WGS) entry which is preliminary data.</text>
</comment>
<accession>A0A7J6ETS2</accession>
<dbReference type="InterPro" id="IPR024942">
    <property type="entry name" value="Maturase_MatK_N"/>
</dbReference>
<dbReference type="GO" id="GO:0006397">
    <property type="term" value="P:mRNA processing"/>
    <property type="evidence" value="ECO:0007669"/>
    <property type="project" value="UniProtKB-KW"/>
</dbReference>
<evidence type="ECO:0000256" key="2">
    <source>
        <dbReference type="ARBA" id="ARBA00022664"/>
    </source>
</evidence>
<dbReference type="PANTHER" id="PTHR34811">
    <property type="entry name" value="MATURASE K"/>
    <property type="match status" value="1"/>
</dbReference>
<reference evidence="4 5" key="1">
    <citation type="journal article" date="2020" name="bioRxiv">
        <title>Sequence and annotation of 42 cannabis genomes reveals extensive copy number variation in cannabinoid synthesis and pathogen resistance genes.</title>
        <authorList>
            <person name="Mckernan K.J."/>
            <person name="Helbert Y."/>
            <person name="Kane L.T."/>
            <person name="Ebling H."/>
            <person name="Zhang L."/>
            <person name="Liu B."/>
            <person name="Eaton Z."/>
            <person name="Mclaughlin S."/>
            <person name="Kingan S."/>
            <person name="Baybayan P."/>
            <person name="Concepcion G."/>
            <person name="Jordan M."/>
            <person name="Riva A."/>
            <person name="Barbazuk W."/>
            <person name="Harkins T."/>
        </authorList>
    </citation>
    <scope>NUCLEOTIDE SEQUENCE [LARGE SCALE GENOMIC DNA]</scope>
    <source>
        <strain evidence="5">cv. Jamaican Lion 4</strain>
        <tissue evidence="4">Leaf</tissue>
    </source>
</reference>
<dbReference type="PANTHER" id="PTHR34811:SF1">
    <property type="entry name" value="MATURASE K"/>
    <property type="match status" value="1"/>
</dbReference>